<dbReference type="EMBL" id="JBHSWG010000002">
    <property type="protein sequence ID" value="MFC6761343.1"/>
    <property type="molecule type" value="Genomic_DNA"/>
</dbReference>
<organism evidence="1 2">
    <name type="scientific">Sulfitobacter porphyrae</name>
    <dbReference type="NCBI Taxonomy" id="1246864"/>
    <lineage>
        <taxon>Bacteria</taxon>
        <taxon>Pseudomonadati</taxon>
        <taxon>Pseudomonadota</taxon>
        <taxon>Alphaproteobacteria</taxon>
        <taxon>Rhodobacterales</taxon>
        <taxon>Roseobacteraceae</taxon>
        <taxon>Sulfitobacter</taxon>
    </lineage>
</organism>
<evidence type="ECO:0008006" key="3">
    <source>
        <dbReference type="Google" id="ProtNLM"/>
    </source>
</evidence>
<proteinExistence type="predicted"/>
<dbReference type="SUPFAM" id="SSF56784">
    <property type="entry name" value="HAD-like"/>
    <property type="match status" value="1"/>
</dbReference>
<comment type="caution">
    <text evidence="1">The sequence shown here is derived from an EMBL/GenBank/DDBJ whole genome shotgun (WGS) entry which is preliminary data.</text>
</comment>
<sequence>MTTPEFSENIRLIIWDLDETFWDGTLTEGGISYRDDHHQLVIDLAKRGIMSAICSKNEHEPIEALLKEKGLWDYFIFPSIDWTPKGPRIKAMLETIGLRAASTLFLDDNAMNLAQAEHVNPGLNCALPDIIQHLRDAPQLRGKDDSGLTRLAQYKVTEKKAEAAKVTGGDTAAFLRQSNVKVFIEYDVEAHLDRAVELVNRTNQLNFTKNRLPDDPEVARQELSKRLAHNTTDAALIRVRDDFGDYGFVGFYMTRRVNNSRTLEHFCFSCRTLNMYIEHWVYAFLGRPRLTVEGEVLSDVHNPDIDVDWITPANIEDMDAPSAGADLRFDHIFARGGCDLASLMHYFTLHADKIVEEFNEPRNGQMFRRDHSAFLMPALEGGLTPAQIDAAAALVTCQRTFTVTCRTLERAMGFTS</sequence>
<evidence type="ECO:0000313" key="1">
    <source>
        <dbReference type="EMBL" id="MFC6761343.1"/>
    </source>
</evidence>
<accession>A0ABW2B715</accession>
<dbReference type="Gene3D" id="3.40.50.1000">
    <property type="entry name" value="HAD superfamily/HAD-like"/>
    <property type="match status" value="1"/>
</dbReference>
<gene>
    <name evidence="1" type="ORF">ACFQFQ_20865</name>
</gene>
<name>A0ABW2B715_9RHOB</name>
<dbReference type="InterPro" id="IPR023214">
    <property type="entry name" value="HAD_sf"/>
</dbReference>
<keyword evidence="2" id="KW-1185">Reference proteome</keyword>
<dbReference type="Proteomes" id="UP001596353">
    <property type="component" value="Unassembled WGS sequence"/>
</dbReference>
<reference evidence="2" key="1">
    <citation type="journal article" date="2019" name="Int. J. Syst. Evol. Microbiol.">
        <title>The Global Catalogue of Microorganisms (GCM) 10K type strain sequencing project: providing services to taxonomists for standard genome sequencing and annotation.</title>
        <authorList>
            <consortium name="The Broad Institute Genomics Platform"/>
            <consortium name="The Broad Institute Genome Sequencing Center for Infectious Disease"/>
            <person name="Wu L."/>
            <person name="Ma J."/>
        </authorList>
    </citation>
    <scope>NUCLEOTIDE SEQUENCE [LARGE SCALE GENOMIC DNA]</scope>
    <source>
        <strain evidence="2">CCUG 66188</strain>
    </source>
</reference>
<evidence type="ECO:0000313" key="2">
    <source>
        <dbReference type="Proteomes" id="UP001596353"/>
    </source>
</evidence>
<dbReference type="InterPro" id="IPR036412">
    <property type="entry name" value="HAD-like_sf"/>
</dbReference>
<protein>
    <recommendedName>
        <fullName evidence="3">HAD-IIIC family phosphatase</fullName>
    </recommendedName>
</protein>